<gene>
    <name evidence="1" type="ORF">RASY3_09470</name>
</gene>
<dbReference type="Proteomes" id="UP000021369">
    <property type="component" value="Unassembled WGS sequence"/>
</dbReference>
<dbReference type="EMBL" id="JEOB01000002">
    <property type="protein sequence ID" value="EXM40294.1"/>
    <property type="molecule type" value="Genomic_DNA"/>
</dbReference>
<accession>A0A011UHX9</accession>
<dbReference type="AlphaFoldDB" id="A0A011UHX9"/>
<proteinExistence type="predicted"/>
<name>A0A011UHX9_RUMAL</name>
<organism evidence="1 2">
    <name type="scientific">Ruminococcus albus SY3</name>
    <dbReference type="NCBI Taxonomy" id="1341156"/>
    <lineage>
        <taxon>Bacteria</taxon>
        <taxon>Bacillati</taxon>
        <taxon>Bacillota</taxon>
        <taxon>Clostridia</taxon>
        <taxon>Eubacteriales</taxon>
        <taxon>Oscillospiraceae</taxon>
        <taxon>Ruminococcus</taxon>
    </lineage>
</organism>
<reference evidence="1 2" key="1">
    <citation type="submission" date="2013-06" db="EMBL/GenBank/DDBJ databases">
        <title>Rumen cellulosomics: divergent fiber-degrading strategies revealed by comparative genome-wide analysis of six Ruminococcal strains.</title>
        <authorList>
            <person name="Dassa B."/>
            <person name="Borovok I."/>
            <person name="Lamed R."/>
            <person name="Flint H."/>
            <person name="Yeoman C.J."/>
            <person name="White B."/>
            <person name="Bayer E.A."/>
        </authorList>
    </citation>
    <scope>NUCLEOTIDE SEQUENCE [LARGE SCALE GENOMIC DNA]</scope>
    <source>
        <strain evidence="1 2">SY3</strain>
    </source>
</reference>
<comment type="caution">
    <text evidence="1">The sequence shown here is derived from an EMBL/GenBank/DDBJ whole genome shotgun (WGS) entry which is preliminary data.</text>
</comment>
<sequence length="61" mass="7292">MFFEMSTLLDFQKANSECRGNYSGGISFIEYENYQEVEYNIINDFINLEKKLYIYLVQTLT</sequence>
<protein>
    <submittedName>
        <fullName evidence="1">Uncharacterized protein</fullName>
    </submittedName>
</protein>
<keyword evidence="2" id="KW-1185">Reference proteome</keyword>
<evidence type="ECO:0000313" key="1">
    <source>
        <dbReference type="EMBL" id="EXM40294.1"/>
    </source>
</evidence>
<evidence type="ECO:0000313" key="2">
    <source>
        <dbReference type="Proteomes" id="UP000021369"/>
    </source>
</evidence>